<reference evidence="2" key="1">
    <citation type="journal article" date="2023" name="G3 (Bethesda)">
        <title>Genome assembly and association tests identify interacting loci associated with vigor, precocity, and sex in interspecific pistachio rootstocks.</title>
        <authorList>
            <person name="Palmer W."/>
            <person name="Jacygrad E."/>
            <person name="Sagayaradj S."/>
            <person name="Cavanaugh K."/>
            <person name="Han R."/>
            <person name="Bertier L."/>
            <person name="Beede B."/>
            <person name="Kafkas S."/>
            <person name="Golino D."/>
            <person name="Preece J."/>
            <person name="Michelmore R."/>
        </authorList>
    </citation>
    <scope>NUCLEOTIDE SEQUENCE [LARGE SCALE GENOMIC DNA]</scope>
</reference>
<organism evidence="1 2">
    <name type="scientific">Pistacia integerrima</name>
    <dbReference type="NCBI Taxonomy" id="434235"/>
    <lineage>
        <taxon>Eukaryota</taxon>
        <taxon>Viridiplantae</taxon>
        <taxon>Streptophyta</taxon>
        <taxon>Embryophyta</taxon>
        <taxon>Tracheophyta</taxon>
        <taxon>Spermatophyta</taxon>
        <taxon>Magnoliopsida</taxon>
        <taxon>eudicotyledons</taxon>
        <taxon>Gunneridae</taxon>
        <taxon>Pentapetalae</taxon>
        <taxon>rosids</taxon>
        <taxon>malvids</taxon>
        <taxon>Sapindales</taxon>
        <taxon>Anacardiaceae</taxon>
        <taxon>Pistacia</taxon>
    </lineage>
</organism>
<keyword evidence="2" id="KW-1185">Reference proteome</keyword>
<comment type="caution">
    <text evidence="1">The sequence shown here is derived from an EMBL/GenBank/DDBJ whole genome shotgun (WGS) entry which is preliminary data.</text>
</comment>
<dbReference type="Proteomes" id="UP001163603">
    <property type="component" value="Chromosome 2"/>
</dbReference>
<accession>A0ACC0ZAX4</accession>
<proteinExistence type="predicted"/>
<protein>
    <submittedName>
        <fullName evidence="1">Uncharacterized protein</fullName>
    </submittedName>
</protein>
<gene>
    <name evidence="1" type="ORF">Pint_16724</name>
</gene>
<evidence type="ECO:0000313" key="2">
    <source>
        <dbReference type="Proteomes" id="UP001163603"/>
    </source>
</evidence>
<dbReference type="EMBL" id="CM047737">
    <property type="protein sequence ID" value="KAJ0047587.1"/>
    <property type="molecule type" value="Genomic_DNA"/>
</dbReference>
<evidence type="ECO:0000313" key="1">
    <source>
        <dbReference type="EMBL" id="KAJ0047587.1"/>
    </source>
</evidence>
<name>A0ACC0ZAX4_9ROSI</name>
<sequence length="129" mass="14609">MFNSLSCRELMGKKFALLVFILSLSCALALVEMDIYVGGSKGWSLESDVSAWAKSVKPGVGDTLVFRYTTEYDVQELSQLVYRTCNTNLKPNQVYNDGYTVIQLTQPDDLYYISGNHCKDLWLYVQVDP</sequence>